<evidence type="ECO:0000313" key="1">
    <source>
        <dbReference type="EMBL" id="KKK49149.1"/>
    </source>
</evidence>
<reference evidence="1" key="1">
    <citation type="journal article" date="2015" name="Nature">
        <title>Complex archaea that bridge the gap between prokaryotes and eukaryotes.</title>
        <authorList>
            <person name="Spang A."/>
            <person name="Saw J.H."/>
            <person name="Jorgensen S.L."/>
            <person name="Zaremba-Niedzwiedzka K."/>
            <person name="Martijn J."/>
            <person name="Lind A.E."/>
            <person name="van Eijk R."/>
            <person name="Schleper C."/>
            <person name="Guy L."/>
            <person name="Ettema T.J."/>
        </authorList>
    </citation>
    <scope>NUCLEOTIDE SEQUENCE</scope>
</reference>
<dbReference type="AlphaFoldDB" id="A0A0F8Y4R3"/>
<feature type="non-terminal residue" evidence="1">
    <location>
        <position position="1"/>
    </location>
</feature>
<organism evidence="1">
    <name type="scientific">marine sediment metagenome</name>
    <dbReference type="NCBI Taxonomy" id="412755"/>
    <lineage>
        <taxon>unclassified sequences</taxon>
        <taxon>metagenomes</taxon>
        <taxon>ecological metagenomes</taxon>
    </lineage>
</organism>
<name>A0A0F8Y4R3_9ZZZZ</name>
<sequence>IFIEVVLHPFLTAMMIDPPEPSFDVRDVNMQVLKIFASF</sequence>
<dbReference type="EMBL" id="LAZR01068699">
    <property type="protein sequence ID" value="KKK49149.1"/>
    <property type="molecule type" value="Genomic_DNA"/>
</dbReference>
<proteinExistence type="predicted"/>
<gene>
    <name evidence="1" type="ORF">LCGC14_3137970</name>
</gene>
<accession>A0A0F8Y4R3</accession>
<comment type="caution">
    <text evidence="1">The sequence shown here is derived from an EMBL/GenBank/DDBJ whole genome shotgun (WGS) entry which is preliminary data.</text>
</comment>
<protein>
    <submittedName>
        <fullName evidence="1">Uncharacterized protein</fullName>
    </submittedName>
</protein>